<gene>
    <name evidence="1" type="ORF">FRX31_003740</name>
</gene>
<evidence type="ECO:0000313" key="2">
    <source>
        <dbReference type="Proteomes" id="UP000554482"/>
    </source>
</evidence>
<name>A0A7J6XB22_THATH</name>
<sequence>MAVKDEFMKGVAFVIGKGSRISFWNDIWCGETTLRYDFPKIYLKSNGKTDTVAAHLNWKNGQHVWTQ</sequence>
<dbReference type="EMBL" id="JABWDY010002393">
    <property type="protein sequence ID" value="KAF5206673.1"/>
    <property type="molecule type" value="Genomic_DNA"/>
</dbReference>
<comment type="caution">
    <text evidence="1">The sequence shown here is derived from an EMBL/GenBank/DDBJ whole genome shotgun (WGS) entry which is preliminary data.</text>
</comment>
<protein>
    <submittedName>
        <fullName evidence="1">Uncharacterized protein</fullName>
    </submittedName>
</protein>
<reference evidence="1 2" key="1">
    <citation type="submission" date="2020-06" db="EMBL/GenBank/DDBJ databases">
        <title>Transcriptomic and genomic resources for Thalictrum thalictroides and T. hernandezii: Facilitating candidate gene discovery in an emerging model plant lineage.</title>
        <authorList>
            <person name="Arias T."/>
            <person name="Riano-Pachon D.M."/>
            <person name="Di Stilio V.S."/>
        </authorList>
    </citation>
    <scope>NUCLEOTIDE SEQUENCE [LARGE SCALE GENOMIC DNA]</scope>
    <source>
        <strain evidence="2">cv. WT478/WT964</strain>
        <tissue evidence="1">Leaves</tissue>
    </source>
</reference>
<dbReference type="Proteomes" id="UP000554482">
    <property type="component" value="Unassembled WGS sequence"/>
</dbReference>
<evidence type="ECO:0000313" key="1">
    <source>
        <dbReference type="EMBL" id="KAF5206673.1"/>
    </source>
</evidence>
<organism evidence="1 2">
    <name type="scientific">Thalictrum thalictroides</name>
    <name type="common">Rue-anemone</name>
    <name type="synonym">Anemone thalictroides</name>
    <dbReference type="NCBI Taxonomy" id="46969"/>
    <lineage>
        <taxon>Eukaryota</taxon>
        <taxon>Viridiplantae</taxon>
        <taxon>Streptophyta</taxon>
        <taxon>Embryophyta</taxon>
        <taxon>Tracheophyta</taxon>
        <taxon>Spermatophyta</taxon>
        <taxon>Magnoliopsida</taxon>
        <taxon>Ranunculales</taxon>
        <taxon>Ranunculaceae</taxon>
        <taxon>Thalictroideae</taxon>
        <taxon>Thalictrum</taxon>
    </lineage>
</organism>
<dbReference type="PANTHER" id="PTHR36617:SF15">
    <property type="entry name" value="REVERSE TRANSCRIPTASE ZINC-BINDING DOMAIN-CONTAINING PROTEIN"/>
    <property type="match status" value="1"/>
</dbReference>
<dbReference type="OrthoDB" id="1743609at2759"/>
<keyword evidence="2" id="KW-1185">Reference proteome</keyword>
<accession>A0A7J6XB22</accession>
<proteinExistence type="predicted"/>
<dbReference type="PANTHER" id="PTHR36617">
    <property type="entry name" value="PROTEIN, PUTATIVE-RELATED"/>
    <property type="match status" value="1"/>
</dbReference>
<dbReference type="AlphaFoldDB" id="A0A7J6XB22"/>